<dbReference type="SUPFAM" id="SSF54593">
    <property type="entry name" value="Glyoxalase/Bleomycin resistance protein/Dihydroxybiphenyl dioxygenase"/>
    <property type="match status" value="1"/>
</dbReference>
<gene>
    <name evidence="2" type="ORF">Voc01_039910</name>
</gene>
<feature type="domain" description="Glyoxalase-like" evidence="1">
    <location>
        <begin position="14"/>
        <end position="103"/>
    </location>
</feature>
<dbReference type="Gene3D" id="3.10.180.10">
    <property type="entry name" value="2,3-Dihydroxybiphenyl 1,2-Dioxygenase, domain 1"/>
    <property type="match status" value="1"/>
</dbReference>
<accession>A0A8J3ZSE7</accession>
<dbReference type="PANTHER" id="PTHR33993">
    <property type="entry name" value="GLYOXALASE-RELATED"/>
    <property type="match status" value="1"/>
</dbReference>
<reference evidence="2" key="1">
    <citation type="submission" date="2021-01" db="EMBL/GenBank/DDBJ databases">
        <title>Whole genome shotgun sequence of Virgisporangium ochraceum NBRC 16418.</title>
        <authorList>
            <person name="Komaki H."/>
            <person name="Tamura T."/>
        </authorList>
    </citation>
    <scope>NUCLEOTIDE SEQUENCE</scope>
    <source>
        <strain evidence="2">NBRC 16418</strain>
    </source>
</reference>
<dbReference type="RefSeq" id="WP_203928997.1">
    <property type="nucleotide sequence ID" value="NZ_BOPH01000053.1"/>
</dbReference>
<comment type="caution">
    <text evidence="2">The sequence shown here is derived from an EMBL/GenBank/DDBJ whole genome shotgun (WGS) entry which is preliminary data.</text>
</comment>
<evidence type="ECO:0000259" key="1">
    <source>
        <dbReference type="Pfam" id="PF18029"/>
    </source>
</evidence>
<sequence>MLESAAHSVVWWEIESADPAGSQRFYGELFGWTFSPAFEEHLDRPYWLVQHTGKGIGGLQRAVPGAPPPHTGVRLYVEVDDLEATIARARSLGTTVERERTYPKLTPCASGSSLE</sequence>
<name>A0A8J3ZSE7_9ACTN</name>
<evidence type="ECO:0000313" key="3">
    <source>
        <dbReference type="Proteomes" id="UP000635606"/>
    </source>
</evidence>
<dbReference type="InterPro" id="IPR052164">
    <property type="entry name" value="Anthracycline_SecMetBiosynth"/>
</dbReference>
<dbReference type="EMBL" id="BOPH01000053">
    <property type="protein sequence ID" value="GIJ69074.1"/>
    <property type="molecule type" value="Genomic_DNA"/>
</dbReference>
<dbReference type="InterPro" id="IPR041581">
    <property type="entry name" value="Glyoxalase_6"/>
</dbReference>
<dbReference type="Proteomes" id="UP000635606">
    <property type="component" value="Unassembled WGS sequence"/>
</dbReference>
<dbReference type="InterPro" id="IPR029068">
    <property type="entry name" value="Glyas_Bleomycin-R_OHBP_Dase"/>
</dbReference>
<dbReference type="Pfam" id="PF18029">
    <property type="entry name" value="Glyoxalase_6"/>
    <property type="match status" value="1"/>
</dbReference>
<dbReference type="AlphaFoldDB" id="A0A8J3ZSE7"/>
<evidence type="ECO:0000313" key="2">
    <source>
        <dbReference type="EMBL" id="GIJ69074.1"/>
    </source>
</evidence>
<protein>
    <recommendedName>
        <fullName evidence="1">Glyoxalase-like domain-containing protein</fullName>
    </recommendedName>
</protein>
<proteinExistence type="predicted"/>
<keyword evidence="3" id="KW-1185">Reference proteome</keyword>
<dbReference type="CDD" id="cd07247">
    <property type="entry name" value="SgaA_N_like"/>
    <property type="match status" value="1"/>
</dbReference>
<organism evidence="2 3">
    <name type="scientific">Virgisporangium ochraceum</name>
    <dbReference type="NCBI Taxonomy" id="65505"/>
    <lineage>
        <taxon>Bacteria</taxon>
        <taxon>Bacillati</taxon>
        <taxon>Actinomycetota</taxon>
        <taxon>Actinomycetes</taxon>
        <taxon>Micromonosporales</taxon>
        <taxon>Micromonosporaceae</taxon>
        <taxon>Virgisporangium</taxon>
    </lineage>
</organism>